<sequence length="201" mass="21583">MDAAAVGAGLRRRRHRRLHRGADAHLTHRAAAPAVGGVHPDHPGHAGADHPVPVVLRAGDLRLQAATHGGRDHRHDHLFQRLPGRDMARMHRGGAGAAMGGLYRAGHDALAATALRDPAAGSAYLAAADRGLPGADRQEHFDRFHHRPGRAGTGGQAGQQRDLPAFPGVPYRCRHLFRILLSAVAHQLRLRGCCKIKFRGC</sequence>
<dbReference type="AlphaFoldDB" id="A0A7V8FST2"/>
<dbReference type="Proteomes" id="UP000462435">
    <property type="component" value="Unassembled WGS sequence"/>
</dbReference>
<reference evidence="2" key="1">
    <citation type="journal article" date="2020" name="MBio">
        <title>Horizontal gene transfer to a defensive symbiont with a reduced genome amongst a multipartite beetle microbiome.</title>
        <authorList>
            <person name="Waterworth S.C."/>
            <person name="Florez L.V."/>
            <person name="Rees E.R."/>
            <person name="Hertweck C."/>
            <person name="Kaltenpoth M."/>
            <person name="Kwan J.C."/>
        </authorList>
    </citation>
    <scope>NUCLEOTIDE SEQUENCE [LARGE SCALE GENOMIC DNA]</scope>
</reference>
<organism evidence="1 2">
    <name type="scientific">Herbaspirillum frisingense</name>
    <dbReference type="NCBI Taxonomy" id="92645"/>
    <lineage>
        <taxon>Bacteria</taxon>
        <taxon>Pseudomonadati</taxon>
        <taxon>Pseudomonadota</taxon>
        <taxon>Betaproteobacteria</taxon>
        <taxon>Burkholderiales</taxon>
        <taxon>Oxalobacteraceae</taxon>
        <taxon>Herbaspirillum</taxon>
    </lineage>
</organism>
<evidence type="ECO:0000313" key="1">
    <source>
        <dbReference type="EMBL" id="KAF1034842.1"/>
    </source>
</evidence>
<evidence type="ECO:0000313" key="2">
    <source>
        <dbReference type="Proteomes" id="UP000462435"/>
    </source>
</evidence>
<dbReference type="EMBL" id="WNDX01000234">
    <property type="protein sequence ID" value="KAF1034842.1"/>
    <property type="molecule type" value="Genomic_DNA"/>
</dbReference>
<gene>
    <name evidence="1" type="ORF">GAK35_04259</name>
</gene>
<accession>A0A7V8FST2</accession>
<proteinExistence type="predicted"/>
<comment type="caution">
    <text evidence="1">The sequence shown here is derived from an EMBL/GenBank/DDBJ whole genome shotgun (WGS) entry which is preliminary data.</text>
</comment>
<name>A0A7V8FST2_9BURK</name>
<protein>
    <submittedName>
        <fullName evidence="1">Uncharacterized protein</fullName>
    </submittedName>
</protein>